<feature type="signal peptide" evidence="1">
    <location>
        <begin position="1"/>
        <end position="21"/>
    </location>
</feature>
<gene>
    <name evidence="2" type="ORF">J4E00_15680</name>
</gene>
<dbReference type="InterPro" id="IPR011047">
    <property type="entry name" value="Quinoprotein_ADH-like_sf"/>
</dbReference>
<comment type="caution">
    <text evidence="2">The sequence shown here is derived from an EMBL/GenBank/DDBJ whole genome shotgun (WGS) entry which is preliminary data.</text>
</comment>
<reference evidence="2 3" key="1">
    <citation type="submission" date="2021-03" db="EMBL/GenBank/DDBJ databases">
        <authorList>
            <person name="Kim M.K."/>
        </authorList>
    </citation>
    <scope>NUCLEOTIDE SEQUENCE [LARGE SCALE GENOMIC DNA]</scope>
    <source>
        <strain evidence="2 3">BT442</strain>
    </source>
</reference>
<accession>A0ABS3QGY1</accession>
<evidence type="ECO:0000313" key="2">
    <source>
        <dbReference type="EMBL" id="MBO2010501.1"/>
    </source>
</evidence>
<proteinExistence type="predicted"/>
<sequence>MKTTFLFLLLVLGWSARSVMAQTPWVQAVSGGTQSNASTIATDANGNSYVGGSFTNTITIGGTVLQAATSAAFGAYVAKFSQQGALIWVRQPTVPGSYSRLGIESVAVDGNGNVLIGGTFSGGAWTLGNVTLAGHPAGVLYSQGFVAKLDPAGTISWARAAVDAGRQSTVGAVAVDPSGTVYAAGSLNGSSASAFIQKYSSAGVVQPIAANSMPGGTGSITITGLAVSANGQQLALAGWVLEGSVTLQAAGTASALVVNAPGINSSTGFVAGYSPNGEGQWVQTLTSGTGNRARLVRIVAAGADFLACGSYTGLATIGTLSVPGSSTYSSGLIARFDSQGAVQWARGIQGSNYIEAWDVAADSNGNGYAVGYFAGQLAATAGGLSSAGGFDAFLLTYSPQGGLLNARRDGGSGQEFFTALALTAGGQPRVAGYYTFGPGSIAGVSLPAVSSNTAFVVALAATVLATTPANSGMASFTVFPVPARSGQTWQLTITPMLSADGGVVRVLDMLGREVRRQVLPMRETAVSVPTAGMAPGHYLLQVLGSNGVATHGVLVE</sequence>
<dbReference type="SUPFAM" id="SSF75011">
    <property type="entry name" value="3-carboxy-cis,cis-mucoante lactonizing enzyme"/>
    <property type="match status" value="1"/>
</dbReference>
<keyword evidence="1" id="KW-0732">Signal</keyword>
<evidence type="ECO:0008006" key="4">
    <source>
        <dbReference type="Google" id="ProtNLM"/>
    </source>
</evidence>
<dbReference type="RefSeq" id="WP_208176135.1">
    <property type="nucleotide sequence ID" value="NZ_JAGETZ010000007.1"/>
</dbReference>
<dbReference type="SUPFAM" id="SSF50998">
    <property type="entry name" value="Quinoprotein alcohol dehydrogenase-like"/>
    <property type="match status" value="1"/>
</dbReference>
<dbReference type="Proteomes" id="UP000664369">
    <property type="component" value="Unassembled WGS sequence"/>
</dbReference>
<protein>
    <recommendedName>
        <fullName evidence="4">T9SS type A sorting domain-containing protein</fullName>
    </recommendedName>
</protein>
<dbReference type="PANTHER" id="PTHR35580:SF1">
    <property type="entry name" value="PHYTASE-LIKE DOMAIN-CONTAINING PROTEIN"/>
    <property type="match status" value="1"/>
</dbReference>
<dbReference type="EMBL" id="JAGETZ010000007">
    <property type="protein sequence ID" value="MBO2010501.1"/>
    <property type="molecule type" value="Genomic_DNA"/>
</dbReference>
<dbReference type="Gene3D" id="2.80.10.50">
    <property type="match status" value="1"/>
</dbReference>
<dbReference type="InterPro" id="IPR052918">
    <property type="entry name" value="Motility_Chemotaxis_Reg"/>
</dbReference>
<dbReference type="PANTHER" id="PTHR35580">
    <property type="entry name" value="CELL SURFACE GLYCOPROTEIN (S-LAYER PROTEIN)-LIKE PROTEIN"/>
    <property type="match status" value="1"/>
</dbReference>
<feature type="chain" id="PRO_5045363438" description="T9SS type A sorting domain-containing protein" evidence="1">
    <location>
        <begin position="22"/>
        <end position="556"/>
    </location>
</feature>
<name>A0ABS3QGY1_9BACT</name>
<keyword evidence="3" id="KW-1185">Reference proteome</keyword>
<organism evidence="2 3">
    <name type="scientific">Hymenobacter negativus</name>
    <dbReference type="NCBI Taxonomy" id="2795026"/>
    <lineage>
        <taxon>Bacteria</taxon>
        <taxon>Pseudomonadati</taxon>
        <taxon>Bacteroidota</taxon>
        <taxon>Cytophagia</taxon>
        <taxon>Cytophagales</taxon>
        <taxon>Hymenobacteraceae</taxon>
        <taxon>Hymenobacter</taxon>
    </lineage>
</organism>
<evidence type="ECO:0000256" key="1">
    <source>
        <dbReference type="SAM" id="SignalP"/>
    </source>
</evidence>
<evidence type="ECO:0000313" key="3">
    <source>
        <dbReference type="Proteomes" id="UP000664369"/>
    </source>
</evidence>